<dbReference type="RefSeq" id="WP_213012623.1">
    <property type="nucleotide sequence ID" value="NZ_BOQN01000132.1"/>
</dbReference>
<proteinExistence type="predicted"/>
<comment type="caution">
    <text evidence="3">The sequence shown here is derived from an EMBL/GenBank/DDBJ whole genome shotgun (WGS) entry which is preliminary data.</text>
</comment>
<dbReference type="Proteomes" id="UP000677082">
    <property type="component" value="Unassembled WGS sequence"/>
</dbReference>
<feature type="compositionally biased region" description="Low complexity" evidence="1">
    <location>
        <begin position="31"/>
        <end position="49"/>
    </location>
</feature>
<name>A0A919WB52_9ACTN</name>
<dbReference type="EMBL" id="BOQN01000132">
    <property type="protein sequence ID" value="GIM96967.1"/>
    <property type="molecule type" value="Genomic_DNA"/>
</dbReference>
<feature type="region of interest" description="Disordered" evidence="1">
    <location>
        <begin position="72"/>
        <end position="93"/>
    </location>
</feature>
<protein>
    <recommendedName>
        <fullName evidence="5">Lipoprotein</fullName>
    </recommendedName>
</protein>
<keyword evidence="2" id="KW-0732">Signal</keyword>
<organism evidence="3 4">
    <name type="scientific">Paractinoplanes toevensis</name>
    <dbReference type="NCBI Taxonomy" id="571911"/>
    <lineage>
        <taxon>Bacteria</taxon>
        <taxon>Bacillati</taxon>
        <taxon>Actinomycetota</taxon>
        <taxon>Actinomycetes</taxon>
        <taxon>Micromonosporales</taxon>
        <taxon>Micromonosporaceae</taxon>
        <taxon>Paractinoplanes</taxon>
    </lineage>
</organism>
<evidence type="ECO:0008006" key="5">
    <source>
        <dbReference type="Google" id="ProtNLM"/>
    </source>
</evidence>
<feature type="region of interest" description="Disordered" evidence="1">
    <location>
        <begin position="128"/>
        <end position="198"/>
    </location>
</feature>
<accession>A0A919WB52</accession>
<evidence type="ECO:0000313" key="3">
    <source>
        <dbReference type="EMBL" id="GIM96967.1"/>
    </source>
</evidence>
<dbReference type="AlphaFoldDB" id="A0A919WB52"/>
<reference evidence="3 4" key="1">
    <citation type="submission" date="2021-03" db="EMBL/GenBank/DDBJ databases">
        <title>Whole genome shotgun sequence of Actinoplanes toevensis NBRC 105298.</title>
        <authorList>
            <person name="Komaki H."/>
            <person name="Tamura T."/>
        </authorList>
    </citation>
    <scope>NUCLEOTIDE SEQUENCE [LARGE SCALE GENOMIC DNA]</scope>
    <source>
        <strain evidence="3 4">NBRC 105298</strain>
    </source>
</reference>
<sequence>MRTRTVAALALMSALVAAGCGRAASNDPQVASAQTGTATPSSSASASASDDPDAPVKFSRCMRDHGITWFPDPSGGKLAVAEPPGVDRSKVEAAQKACKQYMPNGGEAPKPSAEDLEKVRAQAKCMRENGVPNFPDPEPDGRLAIDGSKLGTGPGDPTFDKAEKACAKYLPEGAEKHTEQHTSGGGTDGGPATEKRVG</sequence>
<feature type="region of interest" description="Disordered" evidence="1">
    <location>
        <begin position="25"/>
        <end position="57"/>
    </location>
</feature>
<evidence type="ECO:0000256" key="1">
    <source>
        <dbReference type="SAM" id="MobiDB-lite"/>
    </source>
</evidence>
<dbReference type="PROSITE" id="PS51257">
    <property type="entry name" value="PROKAR_LIPOPROTEIN"/>
    <property type="match status" value="1"/>
</dbReference>
<keyword evidence="4" id="KW-1185">Reference proteome</keyword>
<feature type="signal peptide" evidence="2">
    <location>
        <begin position="1"/>
        <end position="23"/>
    </location>
</feature>
<feature type="chain" id="PRO_5038955066" description="Lipoprotein" evidence="2">
    <location>
        <begin position="24"/>
        <end position="198"/>
    </location>
</feature>
<evidence type="ECO:0000256" key="2">
    <source>
        <dbReference type="SAM" id="SignalP"/>
    </source>
</evidence>
<gene>
    <name evidence="3" type="ORF">Ato02nite_087600</name>
</gene>
<evidence type="ECO:0000313" key="4">
    <source>
        <dbReference type="Proteomes" id="UP000677082"/>
    </source>
</evidence>